<feature type="compositionally biased region" description="Low complexity" evidence="2">
    <location>
        <begin position="162"/>
        <end position="178"/>
    </location>
</feature>
<reference evidence="3 4" key="1">
    <citation type="submission" date="2021-07" db="EMBL/GenBank/DDBJ databases">
        <authorList>
            <person name="So Y."/>
        </authorList>
    </citation>
    <scope>NUCLEOTIDE SEQUENCE [LARGE SCALE GENOMIC DNA]</scope>
    <source>
        <strain evidence="3 4">HJA6</strain>
    </source>
</reference>
<dbReference type="EMBL" id="JAHYBZ010000004">
    <property type="protein sequence ID" value="MBW6398661.1"/>
    <property type="molecule type" value="Genomic_DNA"/>
</dbReference>
<gene>
    <name evidence="3" type="ORF">KPL78_12420</name>
</gene>
<sequence length="288" mass="30363">MTTARQAQLAADHARYKIEAAARREAERAKRAAEVAERSAKRRERMAASAAVRRERIALQGLRGSIRATLGQRPDVAAEALVAEDGTPFVSIEVGADAPDARLFVLQPDPKGSGAVVADSATGAVVARAKTSEAALRAFASTLPPCRAARIPACAAPSEDDATAAPAATAVRSQSAARAETKRRRRVGVTYRAMMRRALHGHRGIAAEVLWTDDGMAYGSLEVEGAFGPSLFVLQREGAGWVVAESAHGARVTQASAGTTALRSWLRLLPGTGPRALKRSMGPVLWPS</sequence>
<organism evidence="3 4">
    <name type="scientific">Roseomonas alba</name>
    <dbReference type="NCBI Taxonomy" id="2846776"/>
    <lineage>
        <taxon>Bacteria</taxon>
        <taxon>Pseudomonadati</taxon>
        <taxon>Pseudomonadota</taxon>
        <taxon>Alphaproteobacteria</taxon>
        <taxon>Acetobacterales</taxon>
        <taxon>Roseomonadaceae</taxon>
        <taxon>Roseomonas</taxon>
    </lineage>
</organism>
<dbReference type="RefSeq" id="WP_219763276.1">
    <property type="nucleotide sequence ID" value="NZ_JAHYBZ010000004.1"/>
</dbReference>
<accession>A0ABS7A8Q5</accession>
<evidence type="ECO:0000256" key="2">
    <source>
        <dbReference type="SAM" id="MobiDB-lite"/>
    </source>
</evidence>
<name>A0ABS7A8Q5_9PROT</name>
<dbReference type="Proteomes" id="UP001196565">
    <property type="component" value="Unassembled WGS sequence"/>
</dbReference>
<evidence type="ECO:0000313" key="4">
    <source>
        <dbReference type="Proteomes" id="UP001196565"/>
    </source>
</evidence>
<evidence type="ECO:0000313" key="3">
    <source>
        <dbReference type="EMBL" id="MBW6398661.1"/>
    </source>
</evidence>
<evidence type="ECO:0000256" key="1">
    <source>
        <dbReference type="SAM" id="Coils"/>
    </source>
</evidence>
<keyword evidence="4" id="KW-1185">Reference proteome</keyword>
<feature type="region of interest" description="Disordered" evidence="2">
    <location>
        <begin position="162"/>
        <end position="182"/>
    </location>
</feature>
<comment type="caution">
    <text evidence="3">The sequence shown here is derived from an EMBL/GenBank/DDBJ whole genome shotgun (WGS) entry which is preliminary data.</text>
</comment>
<proteinExistence type="predicted"/>
<feature type="coiled-coil region" evidence="1">
    <location>
        <begin position="19"/>
        <end position="46"/>
    </location>
</feature>
<evidence type="ECO:0008006" key="5">
    <source>
        <dbReference type="Google" id="ProtNLM"/>
    </source>
</evidence>
<keyword evidence="1" id="KW-0175">Coiled coil</keyword>
<protein>
    <recommendedName>
        <fullName evidence="5">DUF3363 domain-containing protein</fullName>
    </recommendedName>
</protein>